<sequence length="288" mass="33953">MVESIPTKDVRFKIQEDLDRRVKESGKTYKEIIYEYFNGSQNNDNIPEWVFEPEKANRIILFNHFKSLELNDYNKKFVRYVYHRITQMLEKNPSDEKLKDLREFVIEDMTNIESPFELDLVREAMKPIMEVKDSIYSDNGLVGEKKAIESEIGYLNSKKDQMQSEISQLSAEINDLNAKKSELEQAIAEMQKQIEDIQAGIDERIKAVFEENESMKKTLEEYEKTRADLATALSTVSQLKDLILQRDAEIKKLKDSYNDIFTRYDTLINKMTKREFEKINARELKKSQ</sequence>
<keyword evidence="3" id="KW-1185">Reference proteome</keyword>
<reference evidence="2 3" key="2">
    <citation type="journal article" date="2000" name="Proc. Natl. Acad. Sci. U.S.A.">
        <title>Archaeal adaptation to higher temperatures revealed by genomic sequence of Thermoplasma volcanium.</title>
        <authorList>
            <person name="Kawashima T."/>
            <person name="Amano N."/>
            <person name="Koike H."/>
            <person name="Makino S."/>
            <person name="Higuchi S."/>
            <person name="Kawashima-Ohya Y."/>
            <person name="Watanabe K."/>
            <person name="Yamazaki M."/>
            <person name="Kanehori K."/>
            <person name="Kawamoto T."/>
            <person name="Nunoshiba T."/>
            <person name="Yamamoto Y."/>
            <person name="Aramaki H."/>
            <person name="Makino K."/>
            <person name="Suzuki M."/>
        </authorList>
    </citation>
    <scope>NUCLEOTIDE SEQUENCE [LARGE SCALE GENOMIC DNA]</scope>
    <source>
        <strain evidence="3">ATCC 51530 / DSM 4299 / JCM 9571 / NBRC 15438 / GSS1</strain>
    </source>
</reference>
<dbReference type="EMBL" id="BA000011">
    <property type="protein sequence ID" value="BAB60167.1"/>
    <property type="molecule type" value="Genomic_DNA"/>
</dbReference>
<reference evidence="2 3" key="1">
    <citation type="journal article" date="1999" name="Proc. Jpn. Acad.">
        <title>Determination of the complete genomic DNA sequence of Thermoplasma volvanium GSS1.</title>
        <authorList>
            <person name="Kawashima T."/>
            <person name="Yamamoto Y."/>
            <person name="Aramaki H."/>
            <person name="Nunoshiba T."/>
            <person name="Kawamoto T."/>
            <person name="Watanabe K."/>
            <person name="Yamazaki M."/>
            <person name="Kanehori K."/>
            <person name="Amano N."/>
            <person name="Ohya Y."/>
            <person name="Makino K."/>
            <person name="Suzuki M."/>
        </authorList>
    </citation>
    <scope>NUCLEOTIDE SEQUENCE [LARGE SCALE GENOMIC DNA]</scope>
    <source>
        <strain evidence="3">ATCC 51530 / DSM 4299 / JCM 9571 / NBRC 15438 / GSS1</strain>
    </source>
</reference>
<keyword evidence="1" id="KW-0175">Coiled coil</keyword>
<dbReference type="STRING" id="273116.gene:9381818"/>
<proteinExistence type="predicted"/>
<dbReference type="OrthoDB" id="56185at2157"/>
<dbReference type="AlphaFoldDB" id="Q979Y5"/>
<feature type="coiled-coil region" evidence="1">
    <location>
        <begin position="159"/>
        <end position="232"/>
    </location>
</feature>
<dbReference type="eggNOG" id="arCOG07382">
    <property type="taxonomic scope" value="Archaea"/>
</dbReference>
<evidence type="ECO:0000256" key="1">
    <source>
        <dbReference type="SAM" id="Coils"/>
    </source>
</evidence>
<organism evidence="2 3">
    <name type="scientific">Thermoplasma volcanium (strain ATCC 51530 / DSM 4299 / JCM 9571 / NBRC 15438 / GSS1)</name>
    <dbReference type="NCBI Taxonomy" id="273116"/>
    <lineage>
        <taxon>Archaea</taxon>
        <taxon>Methanobacteriati</taxon>
        <taxon>Thermoplasmatota</taxon>
        <taxon>Thermoplasmata</taxon>
        <taxon>Thermoplasmatales</taxon>
        <taxon>Thermoplasmataceae</taxon>
        <taxon>Thermoplasma</taxon>
    </lineage>
</organism>
<dbReference type="GeneID" id="1441135"/>
<protein>
    <recommendedName>
        <fullName evidence="4">Chromosome partition protein Smc</fullName>
    </recommendedName>
</protein>
<evidence type="ECO:0000313" key="2">
    <source>
        <dbReference type="EMBL" id="BAB60167.1"/>
    </source>
</evidence>
<gene>
    <name evidence="2" type="ORF">TVG1047701</name>
</gene>
<dbReference type="PhylomeDB" id="Q979Y5"/>
<dbReference type="Proteomes" id="UP000001017">
    <property type="component" value="Chromosome"/>
</dbReference>
<name>Q979Y5_THEVO</name>
<evidence type="ECO:0000313" key="3">
    <source>
        <dbReference type="Proteomes" id="UP000001017"/>
    </source>
</evidence>
<accession>Q979Y5</accession>
<dbReference type="RefSeq" id="WP_010917253.1">
    <property type="nucleotide sequence ID" value="NC_002689.2"/>
</dbReference>
<dbReference type="HOGENOM" id="CLU_965119_0_0_2"/>
<dbReference type="SUPFAM" id="SSF58104">
    <property type="entry name" value="Methyl-accepting chemotaxis protein (MCP) signaling domain"/>
    <property type="match status" value="1"/>
</dbReference>
<dbReference type="KEGG" id="tvo:TVG1047701"/>
<evidence type="ECO:0008006" key="4">
    <source>
        <dbReference type="Google" id="ProtNLM"/>
    </source>
</evidence>
<dbReference type="PaxDb" id="273116-14325263"/>
<dbReference type="Gene3D" id="1.10.287.1490">
    <property type="match status" value="1"/>
</dbReference>